<proteinExistence type="predicted"/>
<dbReference type="EMBL" id="CAXDID020000104">
    <property type="protein sequence ID" value="CAL6027250.1"/>
    <property type="molecule type" value="Genomic_DNA"/>
</dbReference>
<reference evidence="1" key="1">
    <citation type="submission" date="2023-06" db="EMBL/GenBank/DDBJ databases">
        <authorList>
            <person name="Kurt Z."/>
        </authorList>
    </citation>
    <scope>NUCLEOTIDE SEQUENCE</scope>
</reference>
<organism evidence="1">
    <name type="scientific">Hexamita inflata</name>
    <dbReference type="NCBI Taxonomy" id="28002"/>
    <lineage>
        <taxon>Eukaryota</taxon>
        <taxon>Metamonada</taxon>
        <taxon>Diplomonadida</taxon>
        <taxon>Hexamitidae</taxon>
        <taxon>Hexamitinae</taxon>
        <taxon>Hexamita</taxon>
    </lineage>
</organism>
<dbReference type="Proteomes" id="UP001642409">
    <property type="component" value="Unassembled WGS sequence"/>
</dbReference>
<sequence>MKSILGEQNALTPLEEVKAIFVIYIESFNIQQFSRSIEAANNHELISSQFDYFQFRSSNSYLVKIVNSIMVSIRIVHCGVKVIVNYTQINGARSGTRYHVGDISQLYYLPIRLVLSVGSLYWAWNNKQQLQQ</sequence>
<dbReference type="EMBL" id="CATOUU010000819">
    <property type="protein sequence ID" value="CAI9950886.1"/>
    <property type="molecule type" value="Genomic_DNA"/>
</dbReference>
<gene>
    <name evidence="2" type="ORF">HINF_LOCUS31234</name>
    <name evidence="1" type="ORF">HINF_LOCUS38531</name>
</gene>
<accession>A0AA86Q5H2</accession>
<evidence type="ECO:0000313" key="2">
    <source>
        <dbReference type="EMBL" id="CAL6027250.1"/>
    </source>
</evidence>
<evidence type="ECO:0000313" key="1">
    <source>
        <dbReference type="EMBL" id="CAI9950886.1"/>
    </source>
</evidence>
<keyword evidence="3" id="KW-1185">Reference proteome</keyword>
<comment type="caution">
    <text evidence="1">The sequence shown here is derived from an EMBL/GenBank/DDBJ whole genome shotgun (WGS) entry which is preliminary data.</text>
</comment>
<dbReference type="AlphaFoldDB" id="A0AA86Q5H2"/>
<reference evidence="2 3" key="2">
    <citation type="submission" date="2024-07" db="EMBL/GenBank/DDBJ databases">
        <authorList>
            <person name="Akdeniz Z."/>
        </authorList>
    </citation>
    <scope>NUCLEOTIDE SEQUENCE [LARGE SCALE GENOMIC DNA]</scope>
</reference>
<protein>
    <submittedName>
        <fullName evidence="2">Hypothetical_protein</fullName>
    </submittedName>
</protein>
<name>A0AA86Q5H2_9EUKA</name>
<evidence type="ECO:0000313" key="3">
    <source>
        <dbReference type="Proteomes" id="UP001642409"/>
    </source>
</evidence>